<gene>
    <name evidence="1" type="ORF">JHW45_16010</name>
</gene>
<sequence>MTAEGGERPPPFSAWNTVSVGPGLQTGRAQSSSTVSLWYLTRTLQVDFAGLLEYQQVSQIRVPGAHEVPIIGNGRFCHELNCAKIAGAADARQFS</sequence>
<dbReference type="Proteomes" id="UP001218412">
    <property type="component" value="Chromosome"/>
</dbReference>
<protein>
    <submittedName>
        <fullName evidence="1">Uncharacterized protein</fullName>
    </submittedName>
</protein>
<keyword evidence="2" id="KW-1185">Reference proteome</keyword>
<evidence type="ECO:0000313" key="1">
    <source>
        <dbReference type="EMBL" id="WCR10536.1"/>
    </source>
</evidence>
<organism evidence="1 2">
    <name type="scientific">Paracoccus stylophorae</name>
    <dbReference type="NCBI Taxonomy" id="659350"/>
    <lineage>
        <taxon>Bacteria</taxon>
        <taxon>Pseudomonadati</taxon>
        <taxon>Pseudomonadota</taxon>
        <taxon>Alphaproteobacteria</taxon>
        <taxon>Rhodobacterales</taxon>
        <taxon>Paracoccaceae</taxon>
        <taxon>Paracoccus</taxon>
    </lineage>
</organism>
<dbReference type="RefSeq" id="WP_272858592.1">
    <property type="nucleotide sequence ID" value="NZ_CP067134.1"/>
</dbReference>
<accession>A0ABY7SWF6</accession>
<name>A0ABY7SWF6_9RHOB</name>
<dbReference type="EMBL" id="CP067134">
    <property type="protein sequence ID" value="WCR10536.1"/>
    <property type="molecule type" value="Genomic_DNA"/>
</dbReference>
<evidence type="ECO:0000313" key="2">
    <source>
        <dbReference type="Proteomes" id="UP001218412"/>
    </source>
</evidence>
<reference evidence="1 2" key="1">
    <citation type="submission" date="2021-01" db="EMBL/GenBank/DDBJ databases">
        <title>Biogeographic distribution of Paracoccus.</title>
        <authorList>
            <person name="Hollensteiner J."/>
            <person name="Leineberger J."/>
            <person name="Brinkhoff T."/>
            <person name="Daniel R."/>
        </authorList>
    </citation>
    <scope>NUCLEOTIDE SEQUENCE [LARGE SCALE GENOMIC DNA]</scope>
    <source>
        <strain evidence="1 2">LMG25392</strain>
    </source>
</reference>
<proteinExistence type="predicted"/>